<protein>
    <submittedName>
        <fullName evidence="2">Uncharacterized protein</fullName>
    </submittedName>
</protein>
<sequence>MPASTNGVSKSHSMLASVEKAWTALSERFETITCSNVEEWSAEEVTNTLSEVRRLLRQILDGLCVERESFDWVVELGSGQRRLPPSYFYLFAPRHEEEEEDGEVSEAYSSTVAVEPIGEVFLFSLCQFAKQNSPAGLGEVILTFFADMLTEADIPYLRPTPAPYPGTLFHLLPSASVVPVMDMLQCIARQLDPKISVSVFHKETNTFSAGLSETSLEALDKEKVAYCRLVCAIAEAIERSPDLAGFFVTESAERGGHGPAGVGNLTNERLVVVDVLLPFLLYVSQPVSQRQRESYQYALNGILSIAKCADRWVQSFVANEAKILSGTFYSARMILVTLCKVPFINNERELLLLCLVDIMAFFNFVYVNLPSLTKAWKLRYAFQKEFVFDALIPLLRILDPSVFGRACLVTCELVKGAKGLSEVISKAILATPVVSHYGGKLCLCYGDILQCADKHPNGAEGGPDMSFFNFFIARRIREYPVSQTGVISYGNSDEQVVWRLAESALSLTKTLIVYTPDTFLKYALLGSAERSQTKCGVDAFPTFNLDLCFPTKIVLESNDFFEKCRYNIATESLAKLLFIESNAGRTTRRHRRQSTSDEEPSASSVSDSRRNKHLFSPAVQEAPVVLALCKLFASGVHLPVPLFLQVTDVIASLCLLPDARVVCTLMDREYGRLDHALTRLSSIIDEEFERDEDAMFAAAAAAAKVAGENKKRVNAKSLKAASADTQESSVAGVSERRLKAVSLINDVVGTTSTVFTRDYLYRQLASLFLVSGRLTLGSEDTKQLQRVASSAGLNEEVVTAIQLHRQFLELCLCLELFRYEIDSIISHTTFSAKLYNLQRC</sequence>
<keyword evidence="3" id="KW-1185">Reference proteome</keyword>
<proteinExistence type="predicted"/>
<evidence type="ECO:0000313" key="3">
    <source>
        <dbReference type="Proteomes" id="UP000515908"/>
    </source>
</evidence>
<organism evidence="2 3">
    <name type="scientific">Angomonas deanei</name>
    <dbReference type="NCBI Taxonomy" id="59799"/>
    <lineage>
        <taxon>Eukaryota</taxon>
        <taxon>Discoba</taxon>
        <taxon>Euglenozoa</taxon>
        <taxon>Kinetoplastea</taxon>
        <taxon>Metakinetoplastina</taxon>
        <taxon>Trypanosomatida</taxon>
        <taxon>Trypanosomatidae</taxon>
        <taxon>Strigomonadinae</taxon>
        <taxon>Angomonas</taxon>
    </lineage>
</organism>
<evidence type="ECO:0000256" key="1">
    <source>
        <dbReference type="SAM" id="MobiDB-lite"/>
    </source>
</evidence>
<dbReference type="VEuPathDB" id="TriTrypDB:ADEAN_000295200"/>
<gene>
    <name evidence="2" type="ORF">ADEAN_000295200</name>
</gene>
<dbReference type="Proteomes" id="UP000515908">
    <property type="component" value="Chromosome 05"/>
</dbReference>
<dbReference type="EMBL" id="LR877149">
    <property type="protein sequence ID" value="CAD2215497.1"/>
    <property type="molecule type" value="Genomic_DNA"/>
</dbReference>
<dbReference type="AlphaFoldDB" id="A0A7G2C9F3"/>
<evidence type="ECO:0000313" key="2">
    <source>
        <dbReference type="EMBL" id="CAD2215497.1"/>
    </source>
</evidence>
<reference evidence="2 3" key="1">
    <citation type="submission" date="2020-08" db="EMBL/GenBank/DDBJ databases">
        <authorList>
            <person name="Newling K."/>
            <person name="Davey J."/>
            <person name="Forrester S."/>
        </authorList>
    </citation>
    <scope>NUCLEOTIDE SEQUENCE [LARGE SCALE GENOMIC DNA]</scope>
    <source>
        <strain evidence="3">Crithidia deanei Carvalho (ATCC PRA-265)</strain>
    </source>
</reference>
<accession>A0A7G2C9F3</accession>
<name>A0A7G2C9F3_9TRYP</name>
<feature type="region of interest" description="Disordered" evidence="1">
    <location>
        <begin position="587"/>
        <end position="609"/>
    </location>
</feature>